<sequence>MTERDIAQAGPRRPRHRYWLPASVALALALDVAAAGFGRFAWCGFGCQDAPGVLPVALGSVGVVAVVTLLAVALPPWTPGWRRPVIAAAAGLAAAGLAAVWVFPLG</sequence>
<gene>
    <name evidence="2" type="ORF">F1C12_15650</name>
</gene>
<proteinExistence type="predicted"/>
<evidence type="ECO:0000256" key="1">
    <source>
        <dbReference type="SAM" id="Phobius"/>
    </source>
</evidence>
<protein>
    <submittedName>
        <fullName evidence="2">Uncharacterized protein</fullName>
    </submittedName>
</protein>
<dbReference type="KEGG" id="lse:F1C12_15650"/>
<keyword evidence="1" id="KW-0812">Transmembrane</keyword>
<organism evidence="2 3">
    <name type="scientific">Leifsonia shinshuensis</name>
    <dbReference type="NCBI Taxonomy" id="150026"/>
    <lineage>
        <taxon>Bacteria</taxon>
        <taxon>Bacillati</taxon>
        <taxon>Actinomycetota</taxon>
        <taxon>Actinomycetes</taxon>
        <taxon>Micrococcales</taxon>
        <taxon>Microbacteriaceae</taxon>
        <taxon>Leifsonia</taxon>
    </lineage>
</organism>
<feature type="transmembrane region" description="Helical" evidence="1">
    <location>
        <begin position="85"/>
        <end position="103"/>
    </location>
</feature>
<reference evidence="3" key="1">
    <citation type="submission" date="2019-09" db="EMBL/GenBank/DDBJ databases">
        <title>Antimicrobial potential of Antarctic Bacteria.</title>
        <authorList>
            <person name="Benaud N."/>
            <person name="Edwards R.J."/>
            <person name="Ferrari B.C."/>
        </authorList>
    </citation>
    <scope>NUCLEOTIDE SEQUENCE [LARGE SCALE GENOMIC DNA]</scope>
    <source>
        <strain evidence="3">INR9</strain>
    </source>
</reference>
<dbReference type="RefSeq" id="WP_185275842.1">
    <property type="nucleotide sequence ID" value="NZ_CP043641.1"/>
</dbReference>
<dbReference type="AlphaFoldDB" id="A0A7G6YD40"/>
<dbReference type="Proteomes" id="UP000515511">
    <property type="component" value="Chromosome"/>
</dbReference>
<keyword evidence="1" id="KW-1133">Transmembrane helix</keyword>
<evidence type="ECO:0000313" key="3">
    <source>
        <dbReference type="Proteomes" id="UP000515511"/>
    </source>
</evidence>
<evidence type="ECO:0000313" key="2">
    <source>
        <dbReference type="EMBL" id="QNE36405.1"/>
    </source>
</evidence>
<feature type="transmembrane region" description="Helical" evidence="1">
    <location>
        <begin position="18"/>
        <end position="42"/>
    </location>
</feature>
<dbReference type="EMBL" id="CP043641">
    <property type="protein sequence ID" value="QNE36405.1"/>
    <property type="molecule type" value="Genomic_DNA"/>
</dbReference>
<keyword evidence="1" id="KW-0472">Membrane</keyword>
<feature type="transmembrane region" description="Helical" evidence="1">
    <location>
        <begin position="54"/>
        <end position="73"/>
    </location>
</feature>
<accession>A0A7G6YD40</accession>
<name>A0A7G6YD40_9MICO</name>